<reference evidence="6 7" key="1">
    <citation type="journal article" date="2008" name="J. Bacteriol.">
        <title>'Candidatus Cloacamonas acidaminovorans': genome sequence reconstruction provides a first glimpse of a new bacterial division.</title>
        <authorList>
            <person name="Pelletier E."/>
            <person name="Kreimeyer A."/>
            <person name="Bocs S."/>
            <person name="Rouy Z."/>
            <person name="Gyapay G."/>
            <person name="Chouari R."/>
            <person name="Riviere D."/>
            <person name="Ganesan A."/>
            <person name="Daegelen P."/>
            <person name="Sghir A."/>
            <person name="Cohen G.N."/>
            <person name="Medigue C."/>
            <person name="Weissenbach J."/>
            <person name="Le Paslier D."/>
        </authorList>
    </citation>
    <scope>NUCLEOTIDE SEQUENCE [LARGE SCALE GENOMIC DNA]</scope>
    <source>
        <strain evidence="7">Evry</strain>
    </source>
</reference>
<evidence type="ECO:0000256" key="2">
    <source>
        <dbReference type="ARBA" id="ARBA00023316"/>
    </source>
</evidence>
<protein>
    <recommendedName>
        <fullName evidence="3">Probable endolytic peptidoglycan transglycosylase RlpA</fullName>
        <ecNumber evidence="3">4.2.2.-</ecNumber>
    </recommendedName>
</protein>
<evidence type="ECO:0000256" key="3">
    <source>
        <dbReference type="HAMAP-Rule" id="MF_02071"/>
    </source>
</evidence>
<keyword evidence="1 3" id="KW-0456">Lyase</keyword>
<dbReference type="KEGG" id="caci:CLOAM1000"/>
<evidence type="ECO:0000256" key="4">
    <source>
        <dbReference type="RuleBase" id="RU003495"/>
    </source>
</evidence>
<dbReference type="GO" id="GO:0071555">
    <property type="term" value="P:cell wall organization"/>
    <property type="evidence" value="ECO:0007669"/>
    <property type="project" value="UniProtKB-KW"/>
</dbReference>
<dbReference type="Gene3D" id="2.40.40.10">
    <property type="entry name" value="RlpA-like domain"/>
    <property type="match status" value="1"/>
</dbReference>
<dbReference type="PANTHER" id="PTHR34183:SF1">
    <property type="entry name" value="ENDOLYTIC PEPTIDOGLYCAN TRANSGLYCOSYLASE RLPA"/>
    <property type="match status" value="1"/>
</dbReference>
<dbReference type="GO" id="GO:0008932">
    <property type="term" value="F:lytic endotransglycosylase activity"/>
    <property type="evidence" value="ECO:0007669"/>
    <property type="project" value="UniProtKB-UniRule"/>
</dbReference>
<sequence length="147" mass="16190">MFIAPVIAQTMVSLSGEEFIADQSVVVIDSLQTQEPPGDPPGETMVATYYSKRFQGRKTASGERYNRDALTCAHKTLPFQTLLKITNPRNSKSVIVRVNDRGPFNRGRDIDLSYAAAKEIGMLSAGVIPVQVEILEQVYTDTLLAKN</sequence>
<comment type="function">
    <text evidence="3">Lytic transglycosylase with a strong preference for naked glycan strands that lack stem peptides.</text>
</comment>
<dbReference type="InterPro" id="IPR034718">
    <property type="entry name" value="RlpA"/>
</dbReference>
<dbReference type="eggNOG" id="COG0797">
    <property type="taxonomic scope" value="Bacteria"/>
</dbReference>
<name>B0VHQ7_CLOAI</name>
<dbReference type="NCBIfam" id="TIGR00413">
    <property type="entry name" value="rlpA"/>
    <property type="match status" value="1"/>
</dbReference>
<dbReference type="CDD" id="cd22268">
    <property type="entry name" value="DPBB_RlpA-like"/>
    <property type="match status" value="1"/>
</dbReference>
<dbReference type="Pfam" id="PF03330">
    <property type="entry name" value="DPBB_1"/>
    <property type="match status" value="1"/>
</dbReference>
<gene>
    <name evidence="3" type="primary">rlpA</name>
    <name evidence="6" type="ordered locus">CLOAM1000</name>
</gene>
<dbReference type="STRING" id="459349.CLOAM1000"/>
<evidence type="ECO:0000313" key="6">
    <source>
        <dbReference type="EMBL" id="CAO80872.1"/>
    </source>
</evidence>
<evidence type="ECO:0000259" key="5">
    <source>
        <dbReference type="Pfam" id="PF03330"/>
    </source>
</evidence>
<dbReference type="PANTHER" id="PTHR34183">
    <property type="entry name" value="ENDOLYTIC PEPTIDOGLYCAN TRANSGLYCOSYLASE RLPA"/>
    <property type="match status" value="1"/>
</dbReference>
<dbReference type="InterPro" id="IPR036908">
    <property type="entry name" value="RlpA-like_sf"/>
</dbReference>
<dbReference type="SUPFAM" id="SSF50685">
    <property type="entry name" value="Barwin-like endoglucanases"/>
    <property type="match status" value="1"/>
</dbReference>
<feature type="domain" description="RlpA-like protein double-psi beta-barrel" evidence="5">
    <location>
        <begin position="46"/>
        <end position="132"/>
    </location>
</feature>
<dbReference type="Proteomes" id="UP000002019">
    <property type="component" value="Chromosome"/>
</dbReference>
<dbReference type="InterPro" id="IPR012997">
    <property type="entry name" value="RplA"/>
</dbReference>
<dbReference type="GO" id="GO:0000270">
    <property type="term" value="P:peptidoglycan metabolic process"/>
    <property type="evidence" value="ECO:0007669"/>
    <property type="project" value="UniProtKB-UniRule"/>
</dbReference>
<accession>B0VHQ7</accession>
<comment type="similarity">
    <text evidence="3 4">Belongs to the RlpA family.</text>
</comment>
<dbReference type="AlphaFoldDB" id="B0VHQ7"/>
<dbReference type="InterPro" id="IPR009009">
    <property type="entry name" value="RlpA-like_DPBB"/>
</dbReference>
<evidence type="ECO:0000256" key="1">
    <source>
        <dbReference type="ARBA" id="ARBA00023239"/>
    </source>
</evidence>
<keyword evidence="7" id="KW-1185">Reference proteome</keyword>
<dbReference type="EMBL" id="CU466930">
    <property type="protein sequence ID" value="CAO80872.1"/>
    <property type="molecule type" value="Genomic_DNA"/>
</dbReference>
<dbReference type="EC" id="4.2.2.-" evidence="3"/>
<evidence type="ECO:0000313" key="7">
    <source>
        <dbReference type="Proteomes" id="UP000002019"/>
    </source>
</evidence>
<organism evidence="6 7">
    <name type="scientific">Cloacimonas acidaminovorans (strain Evry)</name>
    <dbReference type="NCBI Taxonomy" id="459349"/>
    <lineage>
        <taxon>Bacteria</taxon>
        <taxon>Pseudomonadati</taxon>
        <taxon>Candidatus Cloacimonadota</taxon>
        <taxon>Candidatus Cloacimonadia</taxon>
        <taxon>Candidatus Cloacimonadales</taxon>
        <taxon>Candidatus Cloacimonadaceae</taxon>
        <taxon>Candidatus Cloacimonas</taxon>
    </lineage>
</organism>
<dbReference type="HAMAP" id="MF_02071">
    <property type="entry name" value="RlpA"/>
    <property type="match status" value="1"/>
</dbReference>
<dbReference type="HOGENOM" id="CLU_042923_7_1_0"/>
<keyword evidence="2 3" id="KW-0961">Cell wall biogenesis/degradation</keyword>
<proteinExistence type="inferred from homology"/>